<proteinExistence type="predicted"/>
<protein>
    <submittedName>
        <fullName evidence="7">Disease resistance protein At1g59780</fullName>
    </submittedName>
</protein>
<feature type="domain" description="Disease resistance protein winged helix" evidence="4">
    <location>
        <begin position="1"/>
        <end position="60"/>
    </location>
</feature>
<dbReference type="GeneID" id="105157504"/>
<evidence type="ECO:0000313" key="7">
    <source>
        <dbReference type="RefSeq" id="XP_011072210.1"/>
    </source>
</evidence>
<dbReference type="SUPFAM" id="SSF52058">
    <property type="entry name" value="L domain-like"/>
    <property type="match status" value="1"/>
</dbReference>
<dbReference type="InterPro" id="IPR055414">
    <property type="entry name" value="LRR_R13L4/SHOC2-like"/>
</dbReference>
<evidence type="ECO:0000256" key="1">
    <source>
        <dbReference type="ARBA" id="ARBA00022737"/>
    </source>
</evidence>
<keyword evidence="3" id="KW-0067">ATP-binding</keyword>
<evidence type="ECO:0000259" key="4">
    <source>
        <dbReference type="Pfam" id="PF23559"/>
    </source>
</evidence>
<reference evidence="7" key="1">
    <citation type="submission" date="2025-08" db="UniProtKB">
        <authorList>
            <consortium name="RefSeq"/>
        </authorList>
    </citation>
    <scope>IDENTIFICATION</scope>
</reference>
<keyword evidence="2" id="KW-0547">Nucleotide-binding</keyword>
<feature type="domain" description="Disease resistance R13L4/SHOC-2-like LRR" evidence="5">
    <location>
        <begin position="128"/>
        <end position="374"/>
    </location>
</feature>
<dbReference type="InterPro" id="IPR058922">
    <property type="entry name" value="WHD_DRP"/>
</dbReference>
<dbReference type="RefSeq" id="XP_011072210.1">
    <property type="nucleotide sequence ID" value="XM_011073908.1"/>
</dbReference>
<organism evidence="6 7">
    <name type="scientific">Sesamum indicum</name>
    <name type="common">Oriental sesame</name>
    <name type="synonym">Sesamum orientale</name>
    <dbReference type="NCBI Taxonomy" id="4182"/>
    <lineage>
        <taxon>Eukaryota</taxon>
        <taxon>Viridiplantae</taxon>
        <taxon>Streptophyta</taxon>
        <taxon>Embryophyta</taxon>
        <taxon>Tracheophyta</taxon>
        <taxon>Spermatophyta</taxon>
        <taxon>Magnoliopsida</taxon>
        <taxon>eudicotyledons</taxon>
        <taxon>Gunneridae</taxon>
        <taxon>Pentapetalae</taxon>
        <taxon>asterids</taxon>
        <taxon>lamiids</taxon>
        <taxon>Lamiales</taxon>
        <taxon>Pedaliaceae</taxon>
        <taxon>Sesamum</taxon>
    </lineage>
</organism>
<dbReference type="InParanoid" id="A0A6I9SX82"/>
<name>A0A6I9SX82_SESIN</name>
<keyword evidence="6" id="KW-1185">Reference proteome</keyword>
<dbReference type="KEGG" id="sind:105157504"/>
<sequence length="431" mass="50047">MVEGMISSEDKGRGESLRDVAERYLFELANRCMVQVEIDELPLYNRFKSCRLHDMIRDLCLSKGKRQGFLEVMVREMGGGDSSICKTNRFAIHAVGVDNDLSQRIGENKNIRSFVFKGYQFENWKLPKGIAKWKLLKLLSLENSIVKELPPSICKLPRLQTLNVKNTMRLPNCIYKMKRLRHLFMKDDHERVGGEKLKFEGLNKLEMVDDIWVGDVVDDITHLLKLPKMDMDVNTNREDGLTLFRRLVMCHSLHYLRITHCRVSMVMCHSLHYLRITHCRVSKLPAYEIQLYQNVIEWQLVGTRIEEDPMEILEKLPMLRVLGLWSNPYVGREMVYRATGFPQLRELVLHRLLNLMGWRVEKGAMLNLSSLLIAECSKLKMIPDELEFINTLQTREASHVKSSWLVEQSICGQRDGLSGNWISSTQGTCFT</sequence>
<gene>
    <name evidence="7" type="primary">LOC105157504</name>
</gene>
<dbReference type="Gene3D" id="3.80.10.10">
    <property type="entry name" value="Ribonuclease Inhibitor"/>
    <property type="match status" value="1"/>
</dbReference>
<dbReference type="Pfam" id="PF23559">
    <property type="entry name" value="WHD_DRP"/>
    <property type="match status" value="1"/>
</dbReference>
<evidence type="ECO:0000259" key="5">
    <source>
        <dbReference type="Pfam" id="PF23598"/>
    </source>
</evidence>
<dbReference type="PANTHER" id="PTHR15140:SF37">
    <property type="entry name" value="UBIQUITIN-LIKE DOMAIN-CONTAINING PROTEIN"/>
    <property type="match status" value="1"/>
</dbReference>
<dbReference type="Pfam" id="PF23598">
    <property type="entry name" value="LRR_14"/>
    <property type="match status" value="1"/>
</dbReference>
<evidence type="ECO:0000256" key="2">
    <source>
        <dbReference type="ARBA" id="ARBA00022741"/>
    </source>
</evidence>
<dbReference type="InterPro" id="IPR032675">
    <property type="entry name" value="LRR_dom_sf"/>
</dbReference>
<dbReference type="Proteomes" id="UP000504604">
    <property type="component" value="Linkage group LG3"/>
</dbReference>
<keyword evidence="1" id="KW-0677">Repeat</keyword>
<dbReference type="AlphaFoldDB" id="A0A6I9SX82"/>
<accession>A0A6I9SX82</accession>
<evidence type="ECO:0000313" key="6">
    <source>
        <dbReference type="Proteomes" id="UP000504604"/>
    </source>
</evidence>
<evidence type="ECO:0000256" key="3">
    <source>
        <dbReference type="ARBA" id="ARBA00022840"/>
    </source>
</evidence>
<dbReference type="OrthoDB" id="646178at2759"/>
<dbReference type="PANTHER" id="PTHR15140">
    <property type="entry name" value="TUBULIN-SPECIFIC CHAPERONE E"/>
    <property type="match status" value="1"/>
</dbReference>